<keyword evidence="3" id="KW-0862">Zinc</keyword>
<dbReference type="AlphaFoldDB" id="A0A4D4LKX7"/>
<keyword evidence="8" id="KW-1185">Reference proteome</keyword>
<dbReference type="SUPFAM" id="SSF53720">
    <property type="entry name" value="ALDH-like"/>
    <property type="match status" value="1"/>
</dbReference>
<accession>A0A4D4LKX7</accession>
<dbReference type="InterPro" id="IPR016161">
    <property type="entry name" value="Ald_DH/histidinol_DH"/>
</dbReference>
<reference evidence="7 8" key="1">
    <citation type="journal article" date="2020" name="Int. J. Syst. Evol. Microbiol.">
        <title>Reclassification of Streptomyces castelarensis and Streptomyces sporoclivatus as later heterotypic synonyms of Streptomyces antimycoticus.</title>
        <authorList>
            <person name="Komaki H."/>
            <person name="Tamura T."/>
        </authorList>
    </citation>
    <scope>NUCLEOTIDE SEQUENCE [LARGE SCALE GENOMIC DNA]</scope>
    <source>
        <strain evidence="7 8">NBRC 13459</strain>
    </source>
</reference>
<evidence type="ECO:0000256" key="3">
    <source>
        <dbReference type="ARBA" id="ARBA00022833"/>
    </source>
</evidence>
<dbReference type="GO" id="GO:0004399">
    <property type="term" value="F:histidinol dehydrogenase activity"/>
    <property type="evidence" value="ECO:0007669"/>
    <property type="project" value="TreeGrafter"/>
</dbReference>
<evidence type="ECO:0000313" key="8">
    <source>
        <dbReference type="Proteomes" id="UP000301309"/>
    </source>
</evidence>
<comment type="similarity">
    <text evidence="5">Belongs to the histidinol dehydrogenase family.</text>
</comment>
<evidence type="ECO:0008006" key="9">
    <source>
        <dbReference type="Google" id="ProtNLM"/>
    </source>
</evidence>
<name>A0A4D4LKX7_STRVO</name>
<organism evidence="7 8">
    <name type="scientific">Streptomyces violaceusniger</name>
    <dbReference type="NCBI Taxonomy" id="68280"/>
    <lineage>
        <taxon>Bacteria</taxon>
        <taxon>Bacillati</taxon>
        <taxon>Actinomycetota</taxon>
        <taxon>Actinomycetes</taxon>
        <taxon>Kitasatosporales</taxon>
        <taxon>Streptomycetaceae</taxon>
        <taxon>Streptomyces</taxon>
        <taxon>Streptomyces violaceusniger group</taxon>
    </lineage>
</organism>
<dbReference type="Proteomes" id="UP000301309">
    <property type="component" value="Unassembled WGS sequence"/>
</dbReference>
<dbReference type="PRINTS" id="PR00083">
    <property type="entry name" value="HOLDHDRGNASE"/>
</dbReference>
<dbReference type="PANTHER" id="PTHR21256:SF14">
    <property type="entry name" value="HISTIDINOL DEHYDROGENASE"/>
    <property type="match status" value="1"/>
</dbReference>
<sequence length="138" mass="15069">MTVDPQRMLKRPADPVETSIRDSEVARTVAQVIADVRADGDAAVRHYSATFDGWAPDSFRLGPAQIEEAVSAVPTSVLDDIRFVQKQVRDFAQAQRASLRDIEVETRPGVFLGQKNLPVVAAGAYVPGDATRSPRRPI</sequence>
<protein>
    <recommendedName>
        <fullName evidence="9">Histidinol dehydrogenase</fullName>
    </recommendedName>
</protein>
<evidence type="ECO:0000256" key="6">
    <source>
        <dbReference type="SAM" id="MobiDB-lite"/>
    </source>
</evidence>
<evidence type="ECO:0000313" key="7">
    <source>
        <dbReference type="EMBL" id="GDY59880.1"/>
    </source>
</evidence>
<dbReference type="GO" id="GO:0046872">
    <property type="term" value="F:metal ion binding"/>
    <property type="evidence" value="ECO:0007669"/>
    <property type="project" value="UniProtKB-KW"/>
</dbReference>
<dbReference type="Gene3D" id="3.40.50.1980">
    <property type="entry name" value="Nitrogenase molybdenum iron protein domain"/>
    <property type="match status" value="1"/>
</dbReference>
<dbReference type="EMBL" id="BJHW01000002">
    <property type="protein sequence ID" value="GDY59880.1"/>
    <property type="molecule type" value="Genomic_DNA"/>
</dbReference>
<dbReference type="GO" id="GO:0051287">
    <property type="term" value="F:NAD binding"/>
    <property type="evidence" value="ECO:0007669"/>
    <property type="project" value="InterPro"/>
</dbReference>
<dbReference type="GO" id="GO:0000105">
    <property type="term" value="P:L-histidine biosynthetic process"/>
    <property type="evidence" value="ECO:0007669"/>
    <property type="project" value="TreeGrafter"/>
</dbReference>
<evidence type="ECO:0000256" key="2">
    <source>
        <dbReference type="ARBA" id="ARBA00022723"/>
    </source>
</evidence>
<dbReference type="InterPro" id="IPR012131">
    <property type="entry name" value="Hstdl_DH"/>
</dbReference>
<feature type="compositionally biased region" description="Basic and acidic residues" evidence="6">
    <location>
        <begin position="11"/>
        <end position="20"/>
    </location>
</feature>
<keyword evidence="2" id="KW-0479">Metal-binding</keyword>
<feature type="region of interest" description="Disordered" evidence="6">
    <location>
        <begin position="1"/>
        <end position="20"/>
    </location>
</feature>
<dbReference type="GO" id="GO:0005829">
    <property type="term" value="C:cytosol"/>
    <property type="evidence" value="ECO:0007669"/>
    <property type="project" value="TreeGrafter"/>
</dbReference>
<dbReference type="PANTHER" id="PTHR21256">
    <property type="entry name" value="HISTIDINOL DEHYDROGENASE HDH"/>
    <property type="match status" value="1"/>
</dbReference>
<proteinExistence type="inferred from homology"/>
<evidence type="ECO:0000256" key="5">
    <source>
        <dbReference type="RuleBase" id="RU004175"/>
    </source>
</evidence>
<evidence type="ECO:0000256" key="4">
    <source>
        <dbReference type="ARBA" id="ARBA00023002"/>
    </source>
</evidence>
<evidence type="ECO:0000256" key="1">
    <source>
        <dbReference type="ARBA" id="ARBA00001947"/>
    </source>
</evidence>
<dbReference type="Pfam" id="PF00815">
    <property type="entry name" value="Histidinol_dh"/>
    <property type="match status" value="1"/>
</dbReference>
<comment type="cofactor">
    <cofactor evidence="1">
        <name>Zn(2+)</name>
        <dbReference type="ChEBI" id="CHEBI:29105"/>
    </cofactor>
</comment>
<keyword evidence="4" id="KW-0560">Oxidoreductase</keyword>
<gene>
    <name evidence="7" type="ORF">SVIO_105030</name>
</gene>
<comment type="caution">
    <text evidence="7">The sequence shown here is derived from an EMBL/GenBank/DDBJ whole genome shotgun (WGS) entry which is preliminary data.</text>
</comment>